<accession>A0A1F7SMB5</accession>
<dbReference type="Gene3D" id="3.40.50.12780">
    <property type="entry name" value="N-terminal domain of ligase-like"/>
    <property type="match status" value="1"/>
</dbReference>
<dbReference type="AlphaFoldDB" id="A0A1F7SMB5"/>
<evidence type="ECO:0000313" key="2">
    <source>
        <dbReference type="Proteomes" id="UP000178082"/>
    </source>
</evidence>
<dbReference type="PANTHER" id="PTHR36932">
    <property type="entry name" value="CAPSULAR POLYSACCHARIDE BIOSYNTHESIS PROTEIN"/>
    <property type="match status" value="1"/>
</dbReference>
<dbReference type="PANTHER" id="PTHR36932:SF1">
    <property type="entry name" value="CAPSULAR POLYSACCHARIDE BIOSYNTHESIS PROTEIN"/>
    <property type="match status" value="1"/>
</dbReference>
<proteinExistence type="predicted"/>
<dbReference type="Proteomes" id="UP000178082">
    <property type="component" value="Unassembled WGS sequence"/>
</dbReference>
<dbReference type="STRING" id="1817883.A3G31_02250"/>
<protein>
    <recommendedName>
        <fullName evidence="3">AMP-dependent synthetase/ligase domain-containing protein</fullName>
    </recommendedName>
</protein>
<dbReference type="InterPro" id="IPR053158">
    <property type="entry name" value="CapK_Type1_Caps_Biosynth"/>
</dbReference>
<dbReference type="EMBL" id="MGDI01000005">
    <property type="protein sequence ID" value="OGL54921.1"/>
    <property type="molecule type" value="Genomic_DNA"/>
</dbReference>
<name>A0A1F7SMB5_9BACT</name>
<evidence type="ECO:0000313" key="1">
    <source>
        <dbReference type="EMBL" id="OGL54921.1"/>
    </source>
</evidence>
<organism evidence="1 2">
    <name type="scientific">Candidatus Schekmanbacteria bacterium RIFCSPLOWO2_12_FULL_38_15</name>
    <dbReference type="NCBI Taxonomy" id="1817883"/>
    <lineage>
        <taxon>Bacteria</taxon>
        <taxon>Candidatus Schekmaniibacteriota</taxon>
    </lineage>
</organism>
<dbReference type="InterPro" id="IPR042099">
    <property type="entry name" value="ANL_N_sf"/>
</dbReference>
<gene>
    <name evidence="1" type="ORF">A3G31_02250</name>
</gene>
<sequence>MYNKLIVSGYKFLGTFSEFDAWDKFQFLLDNQYKSREEIEKIQWKKIKKLLIHSYENVPLYKEKWNRAKIKPEDIQKPSDMLILPITTKNELKENFPDKCLAKNIAKKNCSLVQSSGTTGKPLAIYIDFAGYNLQYADLLYSYYLDGWQLGDKIATVRNKAHGDYKGKFAKDGLNSEPYSLIRDIVYLFCHRKILLSPVENGTFIEEVKLKSITEKLLNHKPQLLEGNPVYWEILANYFLKENISINGIRAIEVDETPVTNKIREKLKKAFKANVFDCYGSHELGIVSHECETHQGNHILPFSNYVEFIKDNKPAKSGELANLVVTSLTNYATPLIRYDTGDLARKIENNCSCKRKFSLMSHVEGRSDDAIYVDGKLYTTFFFLDYFQSIKEISFFQLLKSQNDIYILNLVKNSDIPESIEQKIKNDLEKILNKKMTIIYIKEIMTEASGKIRWIKNSI</sequence>
<comment type="caution">
    <text evidence="1">The sequence shown here is derived from an EMBL/GenBank/DDBJ whole genome shotgun (WGS) entry which is preliminary data.</text>
</comment>
<reference evidence="1 2" key="1">
    <citation type="journal article" date="2016" name="Nat. Commun.">
        <title>Thousands of microbial genomes shed light on interconnected biogeochemical processes in an aquifer system.</title>
        <authorList>
            <person name="Anantharaman K."/>
            <person name="Brown C.T."/>
            <person name="Hug L.A."/>
            <person name="Sharon I."/>
            <person name="Castelle C.J."/>
            <person name="Probst A.J."/>
            <person name="Thomas B.C."/>
            <person name="Singh A."/>
            <person name="Wilkins M.J."/>
            <person name="Karaoz U."/>
            <person name="Brodie E.L."/>
            <person name="Williams K.H."/>
            <person name="Hubbard S.S."/>
            <person name="Banfield J.F."/>
        </authorList>
    </citation>
    <scope>NUCLEOTIDE SEQUENCE [LARGE SCALE GENOMIC DNA]</scope>
</reference>
<evidence type="ECO:0008006" key="3">
    <source>
        <dbReference type="Google" id="ProtNLM"/>
    </source>
</evidence>
<dbReference type="SUPFAM" id="SSF56801">
    <property type="entry name" value="Acetyl-CoA synthetase-like"/>
    <property type="match status" value="1"/>
</dbReference>